<dbReference type="EMBL" id="JYNE01000015">
    <property type="protein sequence ID" value="KNH03216.1"/>
    <property type="molecule type" value="Genomic_DNA"/>
</dbReference>
<dbReference type="STRING" id="1306953.J121_1803"/>
<name>A0A0L1KH58_9SPHN</name>
<dbReference type="AlphaFoldDB" id="A0A0L1KH58"/>
<sequence>MADYPGFDEEKVQHALDAAQRHNDAVGLQKSDGGPNILAGGEFAVQAQCISVTVKNNKVCLNLPLGIGSVCLPIPVSIPDGTAAEACLSICTTWGIPTGVKVTVSVAGHTIVTKSFGKC</sequence>
<dbReference type="PATRIC" id="fig|1306953.7.peg.1853"/>
<dbReference type="RefSeq" id="WP_050599295.1">
    <property type="nucleotide sequence ID" value="NZ_JYNE01000015.1"/>
</dbReference>
<evidence type="ECO:0000313" key="2">
    <source>
        <dbReference type="Proteomes" id="UP000037446"/>
    </source>
</evidence>
<reference evidence="1" key="1">
    <citation type="submission" date="2015-02" db="EMBL/GenBank/DDBJ databases">
        <authorList>
            <person name="Chooi Y.-H."/>
        </authorList>
    </citation>
    <scope>NUCLEOTIDE SEQUENCE [LARGE SCALE GENOMIC DNA]</scope>
    <source>
        <strain evidence="1">LAMA 915</strain>
    </source>
</reference>
<proteinExistence type="predicted"/>
<accession>A0A0L1KH58</accession>
<protein>
    <submittedName>
        <fullName evidence="1">Uncharacterized protein</fullName>
    </submittedName>
</protein>
<dbReference type="Proteomes" id="UP000037446">
    <property type="component" value="Unassembled WGS sequence"/>
</dbReference>
<organism evidence="1 2">
    <name type="scientific">Qipengyuania citrea LAMA 915</name>
    <dbReference type="NCBI Taxonomy" id="1306953"/>
    <lineage>
        <taxon>Bacteria</taxon>
        <taxon>Pseudomonadati</taxon>
        <taxon>Pseudomonadota</taxon>
        <taxon>Alphaproteobacteria</taxon>
        <taxon>Sphingomonadales</taxon>
        <taxon>Erythrobacteraceae</taxon>
        <taxon>Qipengyuania</taxon>
    </lineage>
</organism>
<evidence type="ECO:0000313" key="1">
    <source>
        <dbReference type="EMBL" id="KNH03216.1"/>
    </source>
</evidence>
<gene>
    <name evidence="1" type="ORF">J121_1803</name>
</gene>
<comment type="caution">
    <text evidence="1">The sequence shown here is derived from an EMBL/GenBank/DDBJ whole genome shotgun (WGS) entry which is preliminary data.</text>
</comment>